<dbReference type="Proteomes" id="UP001292094">
    <property type="component" value="Unassembled WGS sequence"/>
</dbReference>
<comment type="subcellular location">
    <subcellularLocation>
        <location evidence="1">Nucleus</location>
    </subcellularLocation>
</comment>
<dbReference type="Gene3D" id="1.10.10.10">
    <property type="entry name" value="Winged helix-like DNA-binding domain superfamily/Winged helix DNA-binding domain"/>
    <property type="match status" value="1"/>
</dbReference>
<organism evidence="3 4">
    <name type="scientific">Petrolisthes manimaculis</name>
    <dbReference type="NCBI Taxonomy" id="1843537"/>
    <lineage>
        <taxon>Eukaryota</taxon>
        <taxon>Metazoa</taxon>
        <taxon>Ecdysozoa</taxon>
        <taxon>Arthropoda</taxon>
        <taxon>Crustacea</taxon>
        <taxon>Multicrustacea</taxon>
        <taxon>Malacostraca</taxon>
        <taxon>Eumalacostraca</taxon>
        <taxon>Eucarida</taxon>
        <taxon>Decapoda</taxon>
        <taxon>Pleocyemata</taxon>
        <taxon>Anomura</taxon>
        <taxon>Galatheoidea</taxon>
        <taxon>Porcellanidae</taxon>
        <taxon>Petrolisthes</taxon>
    </lineage>
</organism>
<dbReference type="EMBL" id="JAWZYT010000930">
    <property type="protein sequence ID" value="KAK4317315.1"/>
    <property type="molecule type" value="Genomic_DNA"/>
</dbReference>
<evidence type="ECO:0000256" key="1">
    <source>
        <dbReference type="ARBA" id="ARBA00004123"/>
    </source>
</evidence>
<dbReference type="AlphaFoldDB" id="A0AAE1UFI9"/>
<comment type="caution">
    <text evidence="3">The sequence shown here is derived from an EMBL/GenBank/DDBJ whole genome shotgun (WGS) entry which is preliminary data.</text>
</comment>
<dbReference type="InterPro" id="IPR036388">
    <property type="entry name" value="WH-like_DNA-bd_sf"/>
</dbReference>
<gene>
    <name evidence="3" type="ORF">Pmani_011579</name>
</gene>
<dbReference type="GO" id="GO:0005634">
    <property type="term" value="C:nucleus"/>
    <property type="evidence" value="ECO:0007669"/>
    <property type="project" value="UniProtKB-SubCell"/>
</dbReference>
<evidence type="ECO:0000313" key="4">
    <source>
        <dbReference type="Proteomes" id="UP001292094"/>
    </source>
</evidence>
<protein>
    <submittedName>
        <fullName evidence="3">Uncharacterized protein</fullName>
    </submittedName>
</protein>
<dbReference type="SUPFAM" id="SSF46689">
    <property type="entry name" value="Homeodomain-like"/>
    <property type="match status" value="1"/>
</dbReference>
<feature type="region of interest" description="Disordered" evidence="2">
    <location>
        <begin position="73"/>
        <end position="139"/>
    </location>
</feature>
<accession>A0AAE1UFI9</accession>
<keyword evidence="4" id="KW-1185">Reference proteome</keyword>
<evidence type="ECO:0000256" key="2">
    <source>
        <dbReference type="SAM" id="MobiDB-lite"/>
    </source>
</evidence>
<evidence type="ECO:0000313" key="3">
    <source>
        <dbReference type="EMBL" id="KAK4317315.1"/>
    </source>
</evidence>
<name>A0AAE1UFI9_9EUCA</name>
<sequence length="229" mass="26975">MDRVLVSTAHRSVHLRAKIILLYLRGTSARSISHQTGASLTTVYRWIHRWQERPYSSILKHNSPGRQRDYVMRETGDRRHKTGDTRQLRQRDYMMEETGDKKQKGGDRRQETGDTRQLRQRDYMMQEAGDRRQETGDTRQLRQISAYMVQERDQKITTTSPVMSDSLPLSTDRREAGELVCTEPPAVKRLSSLPTTVWDIHHLSRQHEFQLRLAFLYHDQFLFCKAGIY</sequence>
<dbReference type="Pfam" id="PF13551">
    <property type="entry name" value="HTH_29"/>
    <property type="match status" value="1"/>
</dbReference>
<dbReference type="InterPro" id="IPR009057">
    <property type="entry name" value="Homeodomain-like_sf"/>
</dbReference>
<reference evidence="3" key="1">
    <citation type="submission" date="2023-11" db="EMBL/GenBank/DDBJ databases">
        <title>Genome assemblies of two species of porcelain crab, Petrolisthes cinctipes and Petrolisthes manimaculis (Anomura: Porcellanidae).</title>
        <authorList>
            <person name="Angst P."/>
        </authorList>
    </citation>
    <scope>NUCLEOTIDE SEQUENCE</scope>
    <source>
        <strain evidence="3">PB745_02</strain>
        <tissue evidence="3">Gill</tissue>
    </source>
</reference>
<proteinExistence type="predicted"/>